<evidence type="ECO:0000313" key="2">
    <source>
        <dbReference type="Proteomes" id="UP000050501"/>
    </source>
</evidence>
<comment type="caution">
    <text evidence="1">The sequence shown here is derived from an EMBL/GenBank/DDBJ whole genome shotgun (WGS) entry which is preliminary data.</text>
</comment>
<dbReference type="EMBL" id="LGCM01000046">
    <property type="protein sequence ID" value="KPL79690.1"/>
    <property type="molecule type" value="Genomic_DNA"/>
</dbReference>
<protein>
    <submittedName>
        <fullName evidence="1">Uncharacterized protein</fullName>
    </submittedName>
</protein>
<accession>A0A0N8GP22</accession>
<organism evidence="1 2">
    <name type="scientific">Levilinea saccharolytica</name>
    <dbReference type="NCBI Taxonomy" id="229921"/>
    <lineage>
        <taxon>Bacteria</taxon>
        <taxon>Bacillati</taxon>
        <taxon>Chloroflexota</taxon>
        <taxon>Anaerolineae</taxon>
        <taxon>Anaerolineales</taxon>
        <taxon>Anaerolineaceae</taxon>
        <taxon>Levilinea</taxon>
    </lineage>
</organism>
<dbReference type="RefSeq" id="WP_062417470.1">
    <property type="nucleotide sequence ID" value="NZ_DF967974.1"/>
</dbReference>
<dbReference type="AlphaFoldDB" id="A0A0N8GP22"/>
<dbReference type="Proteomes" id="UP000050501">
    <property type="component" value="Unassembled WGS sequence"/>
</dbReference>
<proteinExistence type="predicted"/>
<keyword evidence="2" id="KW-1185">Reference proteome</keyword>
<evidence type="ECO:0000313" key="1">
    <source>
        <dbReference type="EMBL" id="KPL79690.1"/>
    </source>
</evidence>
<sequence length="62" mass="6599">MNPLPPRSEQMVLVNGTVSRVRSAASEFLTYNNPVHAVCPGESDSSGSPTLEMRAALDQALV</sequence>
<name>A0A0N8GP22_9CHLR</name>
<gene>
    <name evidence="1" type="ORF">ADN01_13395</name>
</gene>
<reference evidence="1 2" key="1">
    <citation type="submission" date="2015-07" db="EMBL/GenBank/DDBJ databases">
        <title>Genome sequence of Levilinea saccharolytica DSM 16555.</title>
        <authorList>
            <person name="Hemp J."/>
            <person name="Ward L.M."/>
            <person name="Pace L.A."/>
            <person name="Fischer W.W."/>
        </authorList>
    </citation>
    <scope>NUCLEOTIDE SEQUENCE [LARGE SCALE GENOMIC DNA]</scope>
    <source>
        <strain evidence="1 2">KIBI-1</strain>
    </source>
</reference>